<evidence type="ECO:0000256" key="5">
    <source>
        <dbReference type="ARBA" id="ARBA00023288"/>
    </source>
</evidence>
<evidence type="ECO:0000256" key="4">
    <source>
        <dbReference type="ARBA" id="ARBA00023139"/>
    </source>
</evidence>
<dbReference type="SUPFAM" id="SSF53850">
    <property type="entry name" value="Periplasmic binding protein-like II"/>
    <property type="match status" value="1"/>
</dbReference>
<dbReference type="STRING" id="505317.OA57_00745"/>
<evidence type="ECO:0000313" key="9">
    <source>
        <dbReference type="Proteomes" id="UP000030380"/>
    </source>
</evidence>
<dbReference type="GO" id="GO:0009279">
    <property type="term" value="C:cell outer membrane"/>
    <property type="evidence" value="ECO:0007669"/>
    <property type="project" value="UniProtKB-SubCell"/>
</dbReference>
<comment type="subcellular location">
    <subcellularLocation>
        <location evidence="1">Cell outer membrane</location>
        <topology evidence="1">Lipid-anchor</topology>
    </subcellularLocation>
</comment>
<dbReference type="AlphaFoldDB" id="A0A0A3AW76"/>
<dbReference type="NCBIfam" id="TIGR00363">
    <property type="entry name" value="MetQ/NlpA family lipoprotein"/>
    <property type="match status" value="1"/>
</dbReference>
<keyword evidence="2 7" id="KW-0732">Signal</keyword>
<keyword evidence="9" id="KW-1185">Reference proteome</keyword>
<evidence type="ECO:0000313" key="8">
    <source>
        <dbReference type="EMBL" id="KGQ71355.1"/>
    </source>
</evidence>
<name>A0A0A3AW76_9PAST</name>
<dbReference type="OrthoDB" id="9812878at2"/>
<evidence type="ECO:0000256" key="6">
    <source>
        <dbReference type="PIRNR" id="PIRNR002854"/>
    </source>
</evidence>
<dbReference type="Gene3D" id="3.40.190.10">
    <property type="entry name" value="Periplasmic binding protein-like II"/>
    <property type="match status" value="2"/>
</dbReference>
<comment type="similarity">
    <text evidence="6">Belongs to the nlpA lipoprotein family.</text>
</comment>
<comment type="caution">
    <text evidence="8">The sequence shown here is derived from an EMBL/GenBank/DDBJ whole genome shotgun (WGS) entry which is preliminary data.</text>
</comment>
<dbReference type="CDD" id="cd13598">
    <property type="entry name" value="PBP2_lipoprotein_IlpA_like"/>
    <property type="match status" value="1"/>
</dbReference>
<dbReference type="Proteomes" id="UP000030380">
    <property type="component" value="Unassembled WGS sequence"/>
</dbReference>
<evidence type="ECO:0000256" key="3">
    <source>
        <dbReference type="ARBA" id="ARBA00023136"/>
    </source>
</evidence>
<feature type="chain" id="PRO_5001998238" description="Lipoprotein" evidence="7">
    <location>
        <begin position="25"/>
        <end position="266"/>
    </location>
</feature>
<organism evidence="8 9">
    <name type="scientific">Chelonobacter oris</name>
    <dbReference type="NCBI Taxonomy" id="505317"/>
    <lineage>
        <taxon>Bacteria</taxon>
        <taxon>Pseudomonadati</taxon>
        <taxon>Pseudomonadota</taxon>
        <taxon>Gammaproteobacteria</taxon>
        <taxon>Pasteurellales</taxon>
        <taxon>Pasteurellaceae</taxon>
        <taxon>Chelonobacter</taxon>
    </lineage>
</organism>
<keyword evidence="5 6" id="KW-0449">Lipoprotein</keyword>
<dbReference type="PANTHER" id="PTHR30429:SF1">
    <property type="entry name" value="D-METHIONINE-BINDING LIPOPROTEIN METQ-RELATED"/>
    <property type="match status" value="1"/>
</dbReference>
<dbReference type="PIRSF" id="PIRSF002854">
    <property type="entry name" value="MetQ"/>
    <property type="match status" value="1"/>
</dbReference>
<reference evidence="8 9" key="1">
    <citation type="submission" date="2014-11" db="EMBL/GenBank/DDBJ databases">
        <title>Draft genome sequence of Chelonobacter oris 1662T, associated with respiratory disease in Hermann's Tortoises.</title>
        <authorList>
            <person name="Kudirkiene E."/>
            <person name="Hansen M.J."/>
            <person name="Bojesen A.M."/>
        </authorList>
    </citation>
    <scope>NUCLEOTIDE SEQUENCE [LARGE SCALE GENOMIC DNA]</scope>
    <source>
        <strain evidence="8 9">1662</strain>
    </source>
</reference>
<gene>
    <name evidence="8" type="primary">metQ</name>
    <name evidence="8" type="ORF">OA57_00745</name>
</gene>
<keyword evidence="3" id="KW-0472">Membrane</keyword>
<sequence>MKLKNIFTLTALATTVAFSTSALAKDGKIKVGIQTGPEFSVAEVAKQVAKDQFGLEVELVPFTDYVTPNVALEEKSIDANAFQHKPYLDAQVEARGLKGLVIVGNTFVYPIAAYSKKHSAVDQLPDGAVVAIPNDPTNGGRALLLLQSQGLLKLKEGTGLTPTALDVVENPKKLKIRELEAPLIPKVLEEVDLAIINNTFAGQAGLYPSTDAIFVEDKDSPYVNIIVAREDNKADPDVVNFVKAYNSDAVYDKAKQEFKDSVVKGW</sequence>
<evidence type="ECO:0000256" key="7">
    <source>
        <dbReference type="SAM" id="SignalP"/>
    </source>
</evidence>
<feature type="signal peptide" evidence="7">
    <location>
        <begin position="1"/>
        <end position="24"/>
    </location>
</feature>
<dbReference type="RefSeq" id="WP_034612161.1">
    <property type="nucleotide sequence ID" value="NZ_JSUM01000002.1"/>
</dbReference>
<evidence type="ECO:0000256" key="1">
    <source>
        <dbReference type="ARBA" id="ARBA00004459"/>
    </source>
</evidence>
<dbReference type="Pfam" id="PF03180">
    <property type="entry name" value="Lipoprotein_9"/>
    <property type="match status" value="1"/>
</dbReference>
<protein>
    <recommendedName>
        <fullName evidence="6">Lipoprotein</fullName>
    </recommendedName>
</protein>
<keyword evidence="4" id="KW-0564">Palmitate</keyword>
<dbReference type="EMBL" id="JSUM01000002">
    <property type="protein sequence ID" value="KGQ71355.1"/>
    <property type="molecule type" value="Genomic_DNA"/>
</dbReference>
<evidence type="ECO:0000256" key="2">
    <source>
        <dbReference type="ARBA" id="ARBA00022729"/>
    </source>
</evidence>
<accession>A0A0A3AW76</accession>
<proteinExistence type="inferred from homology"/>
<dbReference type="PANTHER" id="PTHR30429">
    <property type="entry name" value="D-METHIONINE-BINDING LIPOPROTEIN METQ"/>
    <property type="match status" value="1"/>
</dbReference>
<dbReference type="InterPro" id="IPR004872">
    <property type="entry name" value="Lipoprotein_NlpA"/>
</dbReference>